<proteinExistence type="predicted"/>
<accession>B0D284</accession>
<dbReference type="Proteomes" id="UP000001194">
    <property type="component" value="Unassembled WGS sequence"/>
</dbReference>
<dbReference type="HOGENOM" id="CLU_084280_4_1_1"/>
<organism evidence="3">
    <name type="scientific">Laccaria bicolor (strain S238N-H82 / ATCC MYA-4686)</name>
    <name type="common">Bicoloured deceiver</name>
    <name type="synonym">Laccaria laccata var. bicolor</name>
    <dbReference type="NCBI Taxonomy" id="486041"/>
    <lineage>
        <taxon>Eukaryota</taxon>
        <taxon>Fungi</taxon>
        <taxon>Dikarya</taxon>
        <taxon>Basidiomycota</taxon>
        <taxon>Agaricomycotina</taxon>
        <taxon>Agaricomycetes</taxon>
        <taxon>Agaricomycetidae</taxon>
        <taxon>Agaricales</taxon>
        <taxon>Agaricineae</taxon>
        <taxon>Hydnangiaceae</taxon>
        <taxon>Laccaria</taxon>
    </lineage>
</organism>
<dbReference type="InParanoid" id="B0D284"/>
<dbReference type="InterPro" id="IPR046528">
    <property type="entry name" value="DUF6593"/>
</dbReference>
<keyword evidence="3" id="KW-1185">Reference proteome</keyword>
<protein>
    <submittedName>
        <fullName evidence="2">Predicted protein</fullName>
    </submittedName>
</protein>
<dbReference type="GeneID" id="6074256"/>
<dbReference type="Pfam" id="PF20236">
    <property type="entry name" value="DUF6593"/>
    <property type="match status" value="1"/>
</dbReference>
<evidence type="ECO:0000313" key="3">
    <source>
        <dbReference type="Proteomes" id="UP000001194"/>
    </source>
</evidence>
<dbReference type="AlphaFoldDB" id="B0D284"/>
<dbReference type="OrthoDB" id="3360976at2759"/>
<evidence type="ECO:0000259" key="1">
    <source>
        <dbReference type="Pfam" id="PF20236"/>
    </source>
</evidence>
<dbReference type="RefSeq" id="XP_001878000.1">
    <property type="nucleotide sequence ID" value="XM_001877965.1"/>
</dbReference>
<evidence type="ECO:0000313" key="2">
    <source>
        <dbReference type="EMBL" id="EDR10699.1"/>
    </source>
</evidence>
<feature type="domain" description="DUF6593" evidence="1">
    <location>
        <begin position="8"/>
        <end position="172"/>
    </location>
</feature>
<gene>
    <name evidence="2" type="ORF">LACBIDRAFT_315364</name>
</gene>
<sequence>MHLYLSSNEPWNATYANEEGQPIYKTSSPRMVLSRKISVHKIIPNASEEDLQDRFAHLAEVEYKRFTPSRIRYGGDDLLTSEYFRKTKEWGDLGKGRIFTGPDGKEYKWKLGMRVPELVTNDRSERPVAIYRRGRIGVVREARPPSLEILPEAEHMVDLIVVTFVYIEKLRMDRDNQSQHMVTET</sequence>
<reference evidence="2 3" key="1">
    <citation type="journal article" date="2008" name="Nature">
        <title>The genome of Laccaria bicolor provides insights into mycorrhizal symbiosis.</title>
        <authorList>
            <person name="Martin F."/>
            <person name="Aerts A."/>
            <person name="Ahren D."/>
            <person name="Brun A."/>
            <person name="Danchin E.G.J."/>
            <person name="Duchaussoy F."/>
            <person name="Gibon J."/>
            <person name="Kohler A."/>
            <person name="Lindquist E."/>
            <person name="Pereda V."/>
            <person name="Salamov A."/>
            <person name="Shapiro H.J."/>
            <person name="Wuyts J."/>
            <person name="Blaudez D."/>
            <person name="Buee M."/>
            <person name="Brokstein P."/>
            <person name="Canbaeck B."/>
            <person name="Cohen D."/>
            <person name="Courty P.E."/>
            <person name="Coutinho P.M."/>
            <person name="Delaruelle C."/>
            <person name="Detter J.C."/>
            <person name="Deveau A."/>
            <person name="DiFazio S."/>
            <person name="Duplessis S."/>
            <person name="Fraissinet-Tachet L."/>
            <person name="Lucic E."/>
            <person name="Frey-Klett P."/>
            <person name="Fourrey C."/>
            <person name="Feussner I."/>
            <person name="Gay G."/>
            <person name="Grimwood J."/>
            <person name="Hoegger P.J."/>
            <person name="Jain P."/>
            <person name="Kilaru S."/>
            <person name="Labbe J."/>
            <person name="Lin Y.C."/>
            <person name="Legue V."/>
            <person name="Le Tacon F."/>
            <person name="Marmeisse R."/>
            <person name="Melayah D."/>
            <person name="Montanini B."/>
            <person name="Muratet M."/>
            <person name="Nehls U."/>
            <person name="Niculita-Hirzel H."/>
            <person name="Oudot-Le Secq M.P."/>
            <person name="Peter M."/>
            <person name="Quesneville H."/>
            <person name="Rajashekar B."/>
            <person name="Reich M."/>
            <person name="Rouhier N."/>
            <person name="Schmutz J."/>
            <person name="Yin T."/>
            <person name="Chalot M."/>
            <person name="Henrissat B."/>
            <person name="Kuees U."/>
            <person name="Lucas S."/>
            <person name="Van de Peer Y."/>
            <person name="Podila G.K."/>
            <person name="Polle A."/>
            <person name="Pukkila P.J."/>
            <person name="Richardson P.M."/>
            <person name="Rouze P."/>
            <person name="Sanders I.R."/>
            <person name="Stajich J.E."/>
            <person name="Tunlid A."/>
            <person name="Tuskan G."/>
            <person name="Grigoriev I.V."/>
        </authorList>
    </citation>
    <scope>NUCLEOTIDE SEQUENCE [LARGE SCALE GENOMIC DNA]</scope>
    <source>
        <strain evidence="3">S238N-H82 / ATCC MYA-4686</strain>
    </source>
</reference>
<name>B0D284_LACBS</name>
<dbReference type="KEGG" id="lbc:LACBIDRAFT_315364"/>
<dbReference type="EMBL" id="DS547096">
    <property type="protein sequence ID" value="EDR10699.1"/>
    <property type="molecule type" value="Genomic_DNA"/>
</dbReference>